<feature type="domain" description="UspA" evidence="2">
    <location>
        <begin position="155"/>
        <end position="293"/>
    </location>
</feature>
<sequence length="295" mass="31141">MLSPVVAGVDGSAASLVAAAWAAHEAVRRGRALRLLHARDGQSRRGEPPIADAARRTLAQRVLRQAEERVLAACPGVRLYDDQVEGPATDALVKAAEDADPLVLGSRGAGRLTGLLAGSVALGVVARATHPVVLVRADAEGDYDDPAGLPRDGRRDVVLGLDVTEPCDEVIAFAFEAARLRRARLRVLHAWRAPGPFPPGPGEGGLPGDPRRAGEWLGFLSSVLRVWRDKYPDVVVLEMAVEGKPSGALLRAASAADLLVVGHRLTDRPRVPRTGPVTHAVLQQAGCPVAVVPHF</sequence>
<dbReference type="EMBL" id="JBHVZQ010000061">
    <property type="protein sequence ID" value="MFF1278576.1"/>
    <property type="molecule type" value="Genomic_DNA"/>
</dbReference>
<comment type="caution">
    <text evidence="3">The sequence shown here is derived from an EMBL/GenBank/DDBJ whole genome shotgun (WGS) entry which is preliminary data.</text>
</comment>
<keyword evidence="4" id="KW-1185">Reference proteome</keyword>
<name>A0ABW6QIP3_9ACTN</name>
<dbReference type="PANTHER" id="PTHR46268">
    <property type="entry name" value="STRESS RESPONSE PROTEIN NHAX"/>
    <property type="match status" value="1"/>
</dbReference>
<dbReference type="InterPro" id="IPR006016">
    <property type="entry name" value="UspA"/>
</dbReference>
<evidence type="ECO:0000259" key="2">
    <source>
        <dbReference type="Pfam" id="PF00582"/>
    </source>
</evidence>
<dbReference type="Pfam" id="PF00582">
    <property type="entry name" value="Usp"/>
    <property type="match status" value="2"/>
</dbReference>
<protein>
    <submittedName>
        <fullName evidence="3">Universal stress protein</fullName>
    </submittedName>
</protein>
<reference evidence="3 4" key="1">
    <citation type="submission" date="2024-09" db="EMBL/GenBank/DDBJ databases">
        <title>The Natural Products Discovery Center: Release of the First 8490 Sequenced Strains for Exploring Actinobacteria Biosynthetic Diversity.</title>
        <authorList>
            <person name="Kalkreuter E."/>
            <person name="Kautsar S.A."/>
            <person name="Yang D."/>
            <person name="Bader C.D."/>
            <person name="Teijaro C.N."/>
            <person name="Fluegel L."/>
            <person name="Davis C.M."/>
            <person name="Simpson J.R."/>
            <person name="Lauterbach L."/>
            <person name="Steele A.D."/>
            <person name="Gui C."/>
            <person name="Meng S."/>
            <person name="Li G."/>
            <person name="Viehrig K."/>
            <person name="Ye F."/>
            <person name="Su P."/>
            <person name="Kiefer A.F."/>
            <person name="Nichols A."/>
            <person name="Cepeda A.J."/>
            <person name="Yan W."/>
            <person name="Fan B."/>
            <person name="Jiang Y."/>
            <person name="Adhikari A."/>
            <person name="Zheng C.-J."/>
            <person name="Schuster L."/>
            <person name="Cowan T.M."/>
            <person name="Smanski M.J."/>
            <person name="Chevrette M.G."/>
            <person name="De Carvalho L.P.S."/>
            <person name="Shen B."/>
        </authorList>
    </citation>
    <scope>NUCLEOTIDE SEQUENCE [LARGE SCALE GENOMIC DNA]</scope>
    <source>
        <strain evidence="3 4">NPDC058328</strain>
    </source>
</reference>
<dbReference type="InterPro" id="IPR006015">
    <property type="entry name" value="Universal_stress_UspA"/>
</dbReference>
<evidence type="ECO:0000313" key="4">
    <source>
        <dbReference type="Proteomes" id="UP001601627"/>
    </source>
</evidence>
<feature type="domain" description="UspA" evidence="2">
    <location>
        <begin position="1"/>
        <end position="136"/>
    </location>
</feature>
<proteinExistence type="inferred from homology"/>
<dbReference type="PRINTS" id="PR01438">
    <property type="entry name" value="UNVRSLSTRESS"/>
</dbReference>
<dbReference type="InterPro" id="IPR014729">
    <property type="entry name" value="Rossmann-like_a/b/a_fold"/>
</dbReference>
<dbReference type="Proteomes" id="UP001601627">
    <property type="component" value="Unassembled WGS sequence"/>
</dbReference>
<dbReference type="SUPFAM" id="SSF52402">
    <property type="entry name" value="Adenine nucleotide alpha hydrolases-like"/>
    <property type="match status" value="2"/>
</dbReference>
<evidence type="ECO:0000256" key="1">
    <source>
        <dbReference type="ARBA" id="ARBA00008791"/>
    </source>
</evidence>
<dbReference type="Gene3D" id="3.40.50.620">
    <property type="entry name" value="HUPs"/>
    <property type="match status" value="2"/>
</dbReference>
<dbReference type="PANTHER" id="PTHR46268:SF6">
    <property type="entry name" value="UNIVERSAL STRESS PROTEIN UP12"/>
    <property type="match status" value="1"/>
</dbReference>
<comment type="similarity">
    <text evidence="1">Belongs to the universal stress protein A family.</text>
</comment>
<organism evidence="3 4">
    <name type="scientific">Streptomyces marokkonensis</name>
    <dbReference type="NCBI Taxonomy" id="324855"/>
    <lineage>
        <taxon>Bacteria</taxon>
        <taxon>Bacillati</taxon>
        <taxon>Actinomycetota</taxon>
        <taxon>Actinomycetes</taxon>
        <taxon>Kitasatosporales</taxon>
        <taxon>Streptomycetaceae</taxon>
        <taxon>Streptomyces</taxon>
    </lineage>
</organism>
<accession>A0ABW6QIP3</accession>
<dbReference type="RefSeq" id="WP_388241203.1">
    <property type="nucleotide sequence ID" value="NZ_JBHVZQ010000061.1"/>
</dbReference>
<gene>
    <name evidence="3" type="ORF">ACFVZC_35215</name>
</gene>
<evidence type="ECO:0000313" key="3">
    <source>
        <dbReference type="EMBL" id="MFF1278576.1"/>
    </source>
</evidence>